<evidence type="ECO:0000259" key="1">
    <source>
        <dbReference type="Pfam" id="PF01471"/>
    </source>
</evidence>
<organism evidence="2 3">
    <name type="scientific">Hyalangium minutum</name>
    <dbReference type="NCBI Taxonomy" id="394096"/>
    <lineage>
        <taxon>Bacteria</taxon>
        <taxon>Pseudomonadati</taxon>
        <taxon>Myxococcota</taxon>
        <taxon>Myxococcia</taxon>
        <taxon>Myxococcales</taxon>
        <taxon>Cystobacterineae</taxon>
        <taxon>Archangiaceae</taxon>
        <taxon>Hyalangium</taxon>
    </lineage>
</organism>
<feature type="domain" description="Peptidoglycan binding-like" evidence="1">
    <location>
        <begin position="99"/>
        <end position="153"/>
    </location>
</feature>
<dbReference type="InterPro" id="IPR002477">
    <property type="entry name" value="Peptidoglycan-bd-like"/>
</dbReference>
<dbReference type="Proteomes" id="UP000028725">
    <property type="component" value="Unassembled WGS sequence"/>
</dbReference>
<evidence type="ECO:0000313" key="2">
    <source>
        <dbReference type="EMBL" id="KFE67970.1"/>
    </source>
</evidence>
<protein>
    <submittedName>
        <fullName evidence="2">N-acetylmuramoyl-L-alanine amidase</fullName>
    </submittedName>
</protein>
<dbReference type="SUPFAM" id="SSF47090">
    <property type="entry name" value="PGBD-like"/>
    <property type="match status" value="2"/>
</dbReference>
<dbReference type="RefSeq" id="WP_052419996.1">
    <property type="nucleotide sequence ID" value="NZ_JMCB01000006.1"/>
</dbReference>
<proteinExistence type="predicted"/>
<dbReference type="InterPro" id="IPR036365">
    <property type="entry name" value="PGBD-like_sf"/>
</dbReference>
<sequence length="186" mass="19969">MPSMLPPWSSNAEESFPVLRQGMCGPEVEYLQRQLQAAGVFTGEVDGAFGSSTKCAVMAFQRARGLEVDGIANSRTWAALDTRRGTGLRPILKRGVCDPSVLVLQKMLATHGFDPGSKDGQFGPKTERTVMAFQRAKGLEADGVVGPKTWNALGMTAPRSFPTPVPLPVEPQRVTARADGTGFYSI</sequence>
<dbReference type="InterPro" id="IPR036366">
    <property type="entry name" value="PGBDSf"/>
</dbReference>
<dbReference type="OrthoDB" id="9778545at2"/>
<dbReference type="AlphaFoldDB" id="A0A085WJV7"/>
<comment type="caution">
    <text evidence="2">The sequence shown here is derived from an EMBL/GenBank/DDBJ whole genome shotgun (WGS) entry which is preliminary data.</text>
</comment>
<dbReference type="STRING" id="394096.DB31_7207"/>
<dbReference type="Gene3D" id="1.10.101.10">
    <property type="entry name" value="PGBD-like superfamily/PGBD"/>
    <property type="match status" value="2"/>
</dbReference>
<name>A0A085WJV7_9BACT</name>
<keyword evidence="3" id="KW-1185">Reference proteome</keyword>
<feature type="domain" description="Peptidoglycan binding-like" evidence="1">
    <location>
        <begin position="25"/>
        <end position="80"/>
    </location>
</feature>
<accession>A0A085WJV7</accession>
<evidence type="ECO:0000313" key="3">
    <source>
        <dbReference type="Proteomes" id="UP000028725"/>
    </source>
</evidence>
<dbReference type="Pfam" id="PF01471">
    <property type="entry name" value="PG_binding_1"/>
    <property type="match status" value="2"/>
</dbReference>
<gene>
    <name evidence="2" type="ORF">DB31_7207</name>
</gene>
<reference evidence="2 3" key="1">
    <citation type="submission" date="2014-04" db="EMBL/GenBank/DDBJ databases">
        <title>Genome assembly of Hyalangium minutum DSM 14724.</title>
        <authorList>
            <person name="Sharma G."/>
            <person name="Subramanian S."/>
        </authorList>
    </citation>
    <scope>NUCLEOTIDE SEQUENCE [LARGE SCALE GENOMIC DNA]</scope>
    <source>
        <strain evidence="2 3">DSM 14724</strain>
    </source>
</reference>
<dbReference type="EMBL" id="JMCB01000006">
    <property type="protein sequence ID" value="KFE67970.1"/>
    <property type="molecule type" value="Genomic_DNA"/>
</dbReference>